<evidence type="ECO:0000313" key="2">
    <source>
        <dbReference type="Proteomes" id="UP000031167"/>
    </source>
</evidence>
<gene>
    <name evidence="1" type="ORF">RM51_04935</name>
</gene>
<dbReference type="AlphaFoldDB" id="A0A0B4DI04"/>
<dbReference type="RefSeq" id="WP_039365737.1">
    <property type="nucleotide sequence ID" value="NZ_JWTA01000004.1"/>
</dbReference>
<dbReference type="STRING" id="363331.RM51_04935"/>
<protein>
    <submittedName>
        <fullName evidence="1">Uncharacterized protein</fullName>
    </submittedName>
</protein>
<name>A0A0B4DI04_9FLAO</name>
<evidence type="ECO:0000313" key="1">
    <source>
        <dbReference type="EMBL" id="KIC64065.1"/>
    </source>
</evidence>
<organism evidence="1 2">
    <name type="scientific">Chryseobacterium taiwanense</name>
    <dbReference type="NCBI Taxonomy" id="363331"/>
    <lineage>
        <taxon>Bacteria</taxon>
        <taxon>Pseudomonadati</taxon>
        <taxon>Bacteroidota</taxon>
        <taxon>Flavobacteriia</taxon>
        <taxon>Flavobacteriales</taxon>
        <taxon>Weeksellaceae</taxon>
        <taxon>Chryseobacterium group</taxon>
        <taxon>Chryseobacterium</taxon>
    </lineage>
</organism>
<comment type="caution">
    <text evidence="1">The sequence shown here is derived from an EMBL/GenBank/DDBJ whole genome shotgun (WGS) entry which is preliminary data.</text>
</comment>
<accession>A0A0B4DI04</accession>
<dbReference type="EMBL" id="JWTA01000004">
    <property type="protein sequence ID" value="KIC64065.1"/>
    <property type="molecule type" value="Genomic_DNA"/>
</dbReference>
<sequence length="336" mass="39499">MKFCIWVILLITLLTSCREDRWSSKTENRFLLGHIIDTTQYKTIEELYLSRKVNKIITSDSINNQGYFHFYSPLIYDNKYVYIEKKYHPNKDKNIILKLDHNGALVDSIIINKYSTIINNFIIEKDSYISWFIDNNKEIKQLENITYFSKSDTTKLKRLIKSLKNNNIAFYSEVKNSSNSNIDTCNFIISFKNNKLQKFNYSKNIHSQSLLEIIGDNNISYDFSEKYKELSLATTNFYNVDNFFANTHKTFIPGNKPDFNLYINGGGMDPCNLFYGTYFITLQSGIKLKNMNQSMCDDKKPQEFSDYRSYMDKSLNFIMISDVDPHLNSVLYILKK</sequence>
<dbReference type="Proteomes" id="UP000031167">
    <property type="component" value="Unassembled WGS sequence"/>
</dbReference>
<keyword evidence="2" id="KW-1185">Reference proteome</keyword>
<dbReference type="PROSITE" id="PS51257">
    <property type="entry name" value="PROKAR_LIPOPROTEIN"/>
    <property type="match status" value="1"/>
</dbReference>
<reference evidence="1 2" key="1">
    <citation type="submission" date="2014-12" db="EMBL/GenBank/DDBJ databases">
        <title>Genome sequencing of Chryseobacterium taiwanense TPW19.</title>
        <authorList>
            <person name="Tan P.W."/>
            <person name="Chan K.-G."/>
        </authorList>
    </citation>
    <scope>NUCLEOTIDE SEQUENCE [LARGE SCALE GENOMIC DNA]</scope>
    <source>
        <strain evidence="1 2">TPW19</strain>
    </source>
</reference>
<proteinExistence type="predicted"/>